<dbReference type="EMBL" id="FXUF01000002">
    <property type="protein sequence ID" value="SMP43703.1"/>
    <property type="molecule type" value="Genomic_DNA"/>
</dbReference>
<dbReference type="Proteomes" id="UP001158066">
    <property type="component" value="Unassembled WGS sequence"/>
</dbReference>
<organism evidence="1 2">
    <name type="scientific">Anoxynatronum buryatiense</name>
    <dbReference type="NCBI Taxonomy" id="489973"/>
    <lineage>
        <taxon>Bacteria</taxon>
        <taxon>Bacillati</taxon>
        <taxon>Bacillota</taxon>
        <taxon>Clostridia</taxon>
        <taxon>Eubacteriales</taxon>
        <taxon>Clostridiaceae</taxon>
        <taxon>Anoxynatronum</taxon>
    </lineage>
</organism>
<sequence length="102" mass="11535">MSLDGKIFVELIALTYLSHVKMKMQDAGLFTKWTLQGLLDELDAIVMMSRLLQQTLVEAAREFFVDVMDYQEPLRIMLETSLNKKFECGVVGGSKPSGLTFL</sequence>
<reference evidence="1" key="1">
    <citation type="submission" date="2017-05" db="EMBL/GenBank/DDBJ databases">
        <authorList>
            <person name="Varghese N."/>
            <person name="Submissions S."/>
        </authorList>
    </citation>
    <scope>NUCLEOTIDE SEQUENCE</scope>
    <source>
        <strain evidence="1">Su22</strain>
    </source>
</reference>
<evidence type="ECO:0000313" key="2">
    <source>
        <dbReference type="Proteomes" id="UP001158066"/>
    </source>
</evidence>
<protein>
    <submittedName>
        <fullName evidence="1">Uncharacterized protein</fullName>
    </submittedName>
</protein>
<dbReference type="AlphaFoldDB" id="A0AA45WTP8"/>
<accession>A0AA45WTP8</accession>
<name>A0AA45WTP8_9CLOT</name>
<comment type="caution">
    <text evidence="1">The sequence shown here is derived from an EMBL/GenBank/DDBJ whole genome shotgun (WGS) entry which is preliminary data.</text>
</comment>
<evidence type="ECO:0000313" key="1">
    <source>
        <dbReference type="EMBL" id="SMP43703.1"/>
    </source>
</evidence>
<proteinExistence type="predicted"/>
<keyword evidence="2" id="KW-1185">Reference proteome</keyword>
<gene>
    <name evidence="1" type="ORF">SAMN06296020_10286</name>
</gene>